<dbReference type="RefSeq" id="WP_284351131.1">
    <property type="nucleotide sequence ID" value="NZ_BRXS01000005.1"/>
</dbReference>
<protein>
    <recommendedName>
        <fullName evidence="4">Flp/Fap pilin component</fullName>
    </recommendedName>
</protein>
<dbReference type="Proteomes" id="UP001161325">
    <property type="component" value="Unassembled WGS sequence"/>
</dbReference>
<dbReference type="InterPro" id="IPR007047">
    <property type="entry name" value="Flp_Fap"/>
</dbReference>
<feature type="transmembrane region" description="Helical" evidence="1">
    <location>
        <begin position="21"/>
        <end position="41"/>
    </location>
</feature>
<evidence type="ECO:0000313" key="2">
    <source>
        <dbReference type="EMBL" id="GLC26675.1"/>
    </source>
</evidence>
<comment type="caution">
    <text evidence="2">The sequence shown here is derived from an EMBL/GenBank/DDBJ whole genome shotgun (WGS) entry which is preliminary data.</text>
</comment>
<evidence type="ECO:0000256" key="1">
    <source>
        <dbReference type="SAM" id="Phobius"/>
    </source>
</evidence>
<organism evidence="2 3">
    <name type="scientific">Roseisolibacter agri</name>
    <dbReference type="NCBI Taxonomy" id="2014610"/>
    <lineage>
        <taxon>Bacteria</taxon>
        <taxon>Pseudomonadati</taxon>
        <taxon>Gemmatimonadota</taxon>
        <taxon>Gemmatimonadia</taxon>
        <taxon>Gemmatimonadales</taxon>
        <taxon>Gemmatimonadaceae</taxon>
        <taxon>Roseisolibacter</taxon>
    </lineage>
</organism>
<keyword evidence="1" id="KW-0812">Transmembrane</keyword>
<evidence type="ECO:0000313" key="3">
    <source>
        <dbReference type="Proteomes" id="UP001161325"/>
    </source>
</evidence>
<keyword evidence="1" id="KW-1133">Transmembrane helix</keyword>
<name>A0AA37Q4Y2_9BACT</name>
<evidence type="ECO:0008006" key="4">
    <source>
        <dbReference type="Google" id="ProtNLM"/>
    </source>
</evidence>
<sequence length="59" mass="6055">MRKFATAARKFVRDEQGATMVEYALLVALIAVVVIGAVSLLGTGASTKLNSAAQSISAS</sequence>
<proteinExistence type="predicted"/>
<keyword evidence="1" id="KW-0472">Membrane</keyword>
<dbReference type="Pfam" id="PF04964">
    <property type="entry name" value="Flp_Fap"/>
    <property type="match status" value="1"/>
</dbReference>
<dbReference type="AlphaFoldDB" id="A0AA37Q4Y2"/>
<dbReference type="EMBL" id="BRXS01000005">
    <property type="protein sequence ID" value="GLC26675.1"/>
    <property type="molecule type" value="Genomic_DNA"/>
</dbReference>
<keyword evidence="3" id="KW-1185">Reference proteome</keyword>
<accession>A0AA37Q4Y2</accession>
<gene>
    <name evidence="2" type="ORF">rosag_31880</name>
</gene>
<reference evidence="2" key="1">
    <citation type="submission" date="2022-08" db="EMBL/GenBank/DDBJ databases">
        <title>Draft genome sequencing of Roseisolibacter agri AW1220.</title>
        <authorList>
            <person name="Tobiishi Y."/>
            <person name="Tonouchi A."/>
        </authorList>
    </citation>
    <scope>NUCLEOTIDE SEQUENCE</scope>
    <source>
        <strain evidence="2">AW1220</strain>
    </source>
</reference>